<gene>
    <name evidence="1" type="ORF">nbrc107696_12080</name>
</gene>
<evidence type="ECO:0000313" key="1">
    <source>
        <dbReference type="EMBL" id="GEE00762.1"/>
    </source>
</evidence>
<protein>
    <submittedName>
        <fullName evidence="1">Uncharacterized protein</fullName>
    </submittedName>
</protein>
<name>A0A7I9V6D5_9ACTN</name>
<dbReference type="RefSeq" id="WP_161894606.1">
    <property type="nucleotide sequence ID" value="NZ_BJOV01000002.1"/>
</dbReference>
<dbReference type="AlphaFoldDB" id="A0A7I9V6D5"/>
<proteinExistence type="predicted"/>
<evidence type="ECO:0000313" key="2">
    <source>
        <dbReference type="Proteomes" id="UP000444960"/>
    </source>
</evidence>
<reference evidence="2" key="1">
    <citation type="submission" date="2019-06" db="EMBL/GenBank/DDBJ databases">
        <title>Gordonia isolated from sludge of a wastewater treatment plant.</title>
        <authorList>
            <person name="Tamura T."/>
            <person name="Aoyama K."/>
            <person name="Kang Y."/>
            <person name="Saito S."/>
            <person name="Akiyama N."/>
            <person name="Yazawa K."/>
            <person name="Gonoi T."/>
            <person name="Mikami Y."/>
        </authorList>
    </citation>
    <scope>NUCLEOTIDE SEQUENCE [LARGE SCALE GENOMIC DNA]</scope>
    <source>
        <strain evidence="2">NBRC 107696</strain>
    </source>
</reference>
<organism evidence="1 2">
    <name type="scientific">Gordonia spumicola</name>
    <dbReference type="NCBI Taxonomy" id="589161"/>
    <lineage>
        <taxon>Bacteria</taxon>
        <taxon>Bacillati</taxon>
        <taxon>Actinomycetota</taxon>
        <taxon>Actinomycetes</taxon>
        <taxon>Mycobacteriales</taxon>
        <taxon>Gordoniaceae</taxon>
        <taxon>Gordonia</taxon>
    </lineage>
</organism>
<dbReference type="Proteomes" id="UP000444960">
    <property type="component" value="Unassembled WGS sequence"/>
</dbReference>
<accession>A0A7I9V6D5</accession>
<dbReference type="EMBL" id="BJOV01000002">
    <property type="protein sequence ID" value="GEE00762.1"/>
    <property type="molecule type" value="Genomic_DNA"/>
</dbReference>
<comment type="caution">
    <text evidence="1">The sequence shown here is derived from an EMBL/GenBank/DDBJ whole genome shotgun (WGS) entry which is preliminary data.</text>
</comment>
<keyword evidence="2" id="KW-1185">Reference proteome</keyword>
<sequence length="81" mass="8970">MSAIASALNRLPTTLSIPWGVNIGAVGLLPYVPLPTKLRTAMLPAMRAEADERPEDYAERVRTVMQVELDRQTRGRRPIIG</sequence>
<dbReference type="OrthoDB" id="7056876at2"/>